<feature type="transmembrane region" description="Helical" evidence="2">
    <location>
        <begin position="12"/>
        <end position="33"/>
    </location>
</feature>
<dbReference type="EMBL" id="KN549436">
    <property type="protein sequence ID" value="KHJ97560.1"/>
    <property type="molecule type" value="Genomic_DNA"/>
</dbReference>
<evidence type="ECO:0000313" key="3">
    <source>
        <dbReference type="EMBL" id="KHJ97560.1"/>
    </source>
</evidence>
<protein>
    <submittedName>
        <fullName evidence="3">Uncharacterized protein</fullName>
    </submittedName>
</protein>
<organism evidence="3 4">
    <name type="scientific">Oesophagostomum dentatum</name>
    <name type="common">Nodular worm</name>
    <dbReference type="NCBI Taxonomy" id="61180"/>
    <lineage>
        <taxon>Eukaryota</taxon>
        <taxon>Metazoa</taxon>
        <taxon>Ecdysozoa</taxon>
        <taxon>Nematoda</taxon>
        <taxon>Chromadorea</taxon>
        <taxon>Rhabditida</taxon>
        <taxon>Rhabditina</taxon>
        <taxon>Rhabditomorpha</taxon>
        <taxon>Strongyloidea</taxon>
        <taxon>Strongylidae</taxon>
        <taxon>Oesophagostomum</taxon>
    </lineage>
</organism>
<gene>
    <name evidence="3" type="ORF">OESDEN_02462</name>
</gene>
<feature type="region of interest" description="Disordered" evidence="1">
    <location>
        <begin position="60"/>
        <end position="123"/>
    </location>
</feature>
<name>A0A0B1TQ94_OESDE</name>
<evidence type="ECO:0000256" key="2">
    <source>
        <dbReference type="SAM" id="Phobius"/>
    </source>
</evidence>
<evidence type="ECO:0000256" key="1">
    <source>
        <dbReference type="SAM" id="MobiDB-lite"/>
    </source>
</evidence>
<keyword evidence="2" id="KW-0472">Membrane</keyword>
<feature type="compositionally biased region" description="Basic and acidic residues" evidence="1">
    <location>
        <begin position="91"/>
        <end position="106"/>
    </location>
</feature>
<keyword evidence="2" id="KW-0812">Transmembrane</keyword>
<keyword evidence="4" id="KW-1185">Reference proteome</keyword>
<dbReference type="Proteomes" id="UP000053660">
    <property type="component" value="Unassembled WGS sequence"/>
</dbReference>
<dbReference type="AlphaFoldDB" id="A0A0B1TQ94"/>
<feature type="compositionally biased region" description="Basic and acidic residues" evidence="1">
    <location>
        <begin position="61"/>
        <end position="84"/>
    </location>
</feature>
<proteinExistence type="predicted"/>
<accession>A0A0B1TQ94</accession>
<dbReference type="PROSITE" id="PS51257">
    <property type="entry name" value="PROKAR_LIPOPROTEIN"/>
    <property type="match status" value="1"/>
</dbReference>
<keyword evidence="2" id="KW-1133">Transmembrane helix</keyword>
<reference evidence="3 4" key="1">
    <citation type="submission" date="2014-03" db="EMBL/GenBank/DDBJ databases">
        <title>Draft genome of the hookworm Oesophagostomum dentatum.</title>
        <authorList>
            <person name="Mitreva M."/>
        </authorList>
    </citation>
    <scope>NUCLEOTIDE SEQUENCE [LARGE SCALE GENOMIC DNA]</scope>
    <source>
        <strain evidence="3 4">OD-Hann</strain>
    </source>
</reference>
<dbReference type="OrthoDB" id="5874652at2759"/>
<sequence length="123" mass="13600">MAEDTQRRGLCSIPVLIACVLVATVGVFIGVQYSGKNVQEIVVTVQDKLRDYGVPIGQQAAEEKMEHKTYQQQETPKEHRKDETTTTSRATGEKKATAGTRKETAARGRGKKTKNLARRARKA</sequence>
<evidence type="ECO:0000313" key="4">
    <source>
        <dbReference type="Proteomes" id="UP000053660"/>
    </source>
</evidence>
<feature type="compositionally biased region" description="Basic residues" evidence="1">
    <location>
        <begin position="108"/>
        <end position="123"/>
    </location>
</feature>